<reference evidence="15 16" key="1">
    <citation type="submission" date="2020-12" db="EMBL/GenBank/DDBJ databases">
        <authorList>
            <person name="Shan Y."/>
        </authorList>
    </citation>
    <scope>NUCLEOTIDE SEQUENCE [LARGE SCALE GENOMIC DNA]</scope>
    <source>
        <strain evidence="16">csc3.9</strain>
    </source>
</reference>
<evidence type="ECO:0000313" key="15">
    <source>
        <dbReference type="EMBL" id="QQD19951.1"/>
    </source>
</evidence>
<name>A0A7T4R3U9_9GAMM</name>
<keyword evidence="16" id="KW-1185">Reference proteome</keyword>
<comment type="similarity">
    <text evidence="11 12">Belongs to the TonB-dependent receptor family.</text>
</comment>
<dbReference type="KEGG" id="snan:I6N98_09020"/>
<keyword evidence="15" id="KW-0675">Receptor</keyword>
<evidence type="ECO:0000256" key="3">
    <source>
        <dbReference type="ARBA" id="ARBA00022452"/>
    </source>
</evidence>
<dbReference type="Pfam" id="PF07715">
    <property type="entry name" value="Plug"/>
    <property type="match status" value="1"/>
</dbReference>
<dbReference type="InterPro" id="IPR036942">
    <property type="entry name" value="Beta-barrel_TonB_sf"/>
</dbReference>
<evidence type="ECO:0000256" key="2">
    <source>
        <dbReference type="ARBA" id="ARBA00022448"/>
    </source>
</evidence>
<feature type="domain" description="TonB-dependent receptor-like beta-barrel" evidence="13">
    <location>
        <begin position="363"/>
        <end position="738"/>
    </location>
</feature>
<dbReference type="Pfam" id="PF00593">
    <property type="entry name" value="TonB_dep_Rec_b-barrel"/>
    <property type="match status" value="1"/>
</dbReference>
<evidence type="ECO:0000256" key="10">
    <source>
        <dbReference type="ARBA" id="ARBA00023237"/>
    </source>
</evidence>
<keyword evidence="8 12" id="KW-0798">TonB box</keyword>
<evidence type="ECO:0000256" key="6">
    <source>
        <dbReference type="ARBA" id="ARBA00023004"/>
    </source>
</evidence>
<keyword evidence="6" id="KW-0408">Iron</keyword>
<proteinExistence type="inferred from homology"/>
<dbReference type="SUPFAM" id="SSF56935">
    <property type="entry name" value="Porins"/>
    <property type="match status" value="1"/>
</dbReference>
<dbReference type="PANTHER" id="PTHR32552:SF81">
    <property type="entry name" value="TONB-DEPENDENT OUTER MEMBRANE RECEPTOR"/>
    <property type="match status" value="1"/>
</dbReference>
<dbReference type="GO" id="GO:0006826">
    <property type="term" value="P:iron ion transport"/>
    <property type="evidence" value="ECO:0007669"/>
    <property type="project" value="UniProtKB-KW"/>
</dbReference>
<keyword evidence="2 11" id="KW-0813">Transport</keyword>
<evidence type="ECO:0000256" key="11">
    <source>
        <dbReference type="PROSITE-ProRule" id="PRU01360"/>
    </source>
</evidence>
<dbReference type="InterPro" id="IPR039426">
    <property type="entry name" value="TonB-dep_rcpt-like"/>
</dbReference>
<dbReference type="AlphaFoldDB" id="A0A7T4R3U9"/>
<dbReference type="Gene3D" id="2.40.170.20">
    <property type="entry name" value="TonB-dependent receptor, beta-barrel domain"/>
    <property type="match status" value="1"/>
</dbReference>
<evidence type="ECO:0000256" key="5">
    <source>
        <dbReference type="ARBA" id="ARBA00022692"/>
    </source>
</evidence>
<evidence type="ECO:0000259" key="13">
    <source>
        <dbReference type="Pfam" id="PF00593"/>
    </source>
</evidence>
<keyword evidence="4" id="KW-0410">Iron transport</keyword>
<accession>A0A7T4R3U9</accession>
<feature type="domain" description="TonB-dependent receptor plug" evidence="14">
    <location>
        <begin position="50"/>
        <end position="155"/>
    </location>
</feature>
<organism evidence="15 16">
    <name type="scientific">Spongiibacter nanhainus</name>
    <dbReference type="NCBI Taxonomy" id="2794344"/>
    <lineage>
        <taxon>Bacteria</taxon>
        <taxon>Pseudomonadati</taxon>
        <taxon>Pseudomonadota</taxon>
        <taxon>Gammaproteobacteria</taxon>
        <taxon>Cellvibrionales</taxon>
        <taxon>Spongiibacteraceae</taxon>
        <taxon>Spongiibacter</taxon>
    </lineage>
</organism>
<dbReference type="PROSITE" id="PS52016">
    <property type="entry name" value="TONB_DEPENDENT_REC_3"/>
    <property type="match status" value="1"/>
</dbReference>
<evidence type="ECO:0000313" key="16">
    <source>
        <dbReference type="Proteomes" id="UP000596063"/>
    </source>
</evidence>
<dbReference type="Proteomes" id="UP000596063">
    <property type="component" value="Chromosome"/>
</dbReference>
<evidence type="ECO:0000256" key="12">
    <source>
        <dbReference type="RuleBase" id="RU003357"/>
    </source>
</evidence>
<evidence type="ECO:0000256" key="7">
    <source>
        <dbReference type="ARBA" id="ARBA00023065"/>
    </source>
</evidence>
<keyword evidence="10 11" id="KW-0998">Cell outer membrane</keyword>
<dbReference type="InterPro" id="IPR000531">
    <property type="entry name" value="Beta-barrel_TonB"/>
</dbReference>
<dbReference type="PANTHER" id="PTHR32552">
    <property type="entry name" value="FERRICHROME IRON RECEPTOR-RELATED"/>
    <property type="match status" value="1"/>
</dbReference>
<keyword evidence="5 11" id="KW-0812">Transmembrane</keyword>
<evidence type="ECO:0000259" key="14">
    <source>
        <dbReference type="Pfam" id="PF07715"/>
    </source>
</evidence>
<protein>
    <submittedName>
        <fullName evidence="15">TonB-dependent receptor</fullName>
    </submittedName>
</protein>
<evidence type="ECO:0000256" key="8">
    <source>
        <dbReference type="ARBA" id="ARBA00023077"/>
    </source>
</evidence>
<evidence type="ECO:0000256" key="9">
    <source>
        <dbReference type="ARBA" id="ARBA00023136"/>
    </source>
</evidence>
<sequence length="772" mass="84901">MIDYKIARYCCFSIICVFSIANHIKADEYKSSNRMIEEVMVVAQKREEKLQDIPISVQAFSENRLEAMGITSIADLQLVAPGMNYTETSGFGIIYIRGVGSDTFLMGDPNVATYLDGVYLPFAVGQNQELFGLERIEVLKGPQGTLFGRGANGGAINIMTKSPSLTESEIQLELGYDSLNTTQTKAYFSYPIVDTLAMSISASYKSGDHWYDEESTGGGEKLPQVSSQAMRVKLLWTPVDELELGLSYMQSLEQGTSSGLQGNSEPSLLAQVVGITPQTGYTVDNDVPVYYHANNKIMSFTGLWSGENHDYKFLVSRQDGSPMGLFIDFDGAPQPVAYFGTSNGAVNEVKTAEVQMISANEGLFGSNVRYNFGYYWVNWVSALDPVFLGLLGIDLSTGVQNSTLSLPAGFVGLLDSLLEPLLGFGTPSGAVRLVGRNTLDSHALYAQTSIDFLDDFTFTVGVRYQEETRTLDESSSSLGDSNIEPVVFIQKYEDIEDEVKSTKPKIGLEYRPPFLDEGMIYASWQQSIKGTQFNLINIYDPPEMILPEEMDAIELGIKTSPFGAGSVFNFAYFKYDIENLQVQFVSLLQGGAVTQENAGGAAIEGFEFEFQTLLFPSVIDNLVLIANGTMLTTKEYTEYLNGSGFDPNTGLLSTGNDFSGNEIARAPDATGTVGISKTTEVPGGSLEIGADYYYNSGFYYLAQNSEKSVEDAYTVLNARVSYFYQPANLRITLYGRNLQGTEYNYGRFHVDFGTADYKAPRDIIGLKVNWQF</sequence>
<keyword evidence="7" id="KW-0406">Ion transport</keyword>
<dbReference type="EMBL" id="CP066167">
    <property type="protein sequence ID" value="QQD19951.1"/>
    <property type="molecule type" value="Genomic_DNA"/>
</dbReference>
<gene>
    <name evidence="15" type="ORF">I6N98_09020</name>
</gene>
<keyword evidence="3 11" id="KW-1134">Transmembrane beta strand</keyword>
<comment type="subcellular location">
    <subcellularLocation>
        <location evidence="1 11">Cell outer membrane</location>
        <topology evidence="1 11">Multi-pass membrane protein</topology>
    </subcellularLocation>
</comment>
<dbReference type="RefSeq" id="WP_198571432.1">
    <property type="nucleotide sequence ID" value="NZ_CP066167.1"/>
</dbReference>
<dbReference type="GO" id="GO:0009279">
    <property type="term" value="C:cell outer membrane"/>
    <property type="evidence" value="ECO:0007669"/>
    <property type="project" value="UniProtKB-SubCell"/>
</dbReference>
<dbReference type="InterPro" id="IPR012910">
    <property type="entry name" value="Plug_dom"/>
</dbReference>
<evidence type="ECO:0000256" key="4">
    <source>
        <dbReference type="ARBA" id="ARBA00022496"/>
    </source>
</evidence>
<evidence type="ECO:0000256" key="1">
    <source>
        <dbReference type="ARBA" id="ARBA00004571"/>
    </source>
</evidence>
<keyword evidence="9 11" id="KW-0472">Membrane</keyword>